<dbReference type="EMBL" id="JAAVNE010000012">
    <property type="protein sequence ID" value="NKC31103.1"/>
    <property type="molecule type" value="Genomic_DNA"/>
</dbReference>
<organism evidence="2 3">
    <name type="scientific">Falsiroseomonas selenitidurans</name>
    <dbReference type="NCBI Taxonomy" id="2716335"/>
    <lineage>
        <taxon>Bacteria</taxon>
        <taxon>Pseudomonadati</taxon>
        <taxon>Pseudomonadota</taxon>
        <taxon>Alphaproteobacteria</taxon>
        <taxon>Acetobacterales</taxon>
        <taxon>Roseomonadaceae</taxon>
        <taxon>Falsiroseomonas</taxon>
    </lineage>
</organism>
<dbReference type="Proteomes" id="UP000787635">
    <property type="component" value="Unassembled WGS sequence"/>
</dbReference>
<evidence type="ECO:0000313" key="2">
    <source>
        <dbReference type="EMBL" id="NKC31103.1"/>
    </source>
</evidence>
<keyword evidence="1" id="KW-0472">Membrane</keyword>
<gene>
    <name evidence="2" type="ORF">HEQ75_09550</name>
</gene>
<comment type="caution">
    <text evidence="2">The sequence shown here is derived from an EMBL/GenBank/DDBJ whole genome shotgun (WGS) entry which is preliminary data.</text>
</comment>
<feature type="transmembrane region" description="Helical" evidence="1">
    <location>
        <begin position="91"/>
        <end position="112"/>
    </location>
</feature>
<sequence>MTVNGGPLPVGEDDLQGWVDGRLGQQRQALVEAWFAENPETAARFRAMAAQRHALRAALGEGQAEPVPARLRVAHLLAARRQARLHGIRRVAAVAAWLVIGGGLGWVGHGLLVPQGATVTATRPMVAEALSAHRVFAADALRPVEVAAAQEAQLVGWLSHRLGRPLEAPDLAPLGYRLLGGRLLPGAAGDPAAQLMYAGPGAERVTVYLRADRAGGAGTEFRVAEVPAQGITAFWWVDRGFGFAVAAEGLERVALQRVAESVHRQVAQSQAL</sequence>
<proteinExistence type="predicted"/>
<name>A0ABX1E5Q6_9PROT</name>
<accession>A0ABX1E5Q6</accession>
<keyword evidence="1" id="KW-1133">Transmembrane helix</keyword>
<reference evidence="2 3" key="1">
    <citation type="submission" date="2020-03" db="EMBL/GenBank/DDBJ databases">
        <title>Roseomonas selenitidurans sp. nov. isolated from urban soil.</title>
        <authorList>
            <person name="Liu H."/>
        </authorList>
    </citation>
    <scope>NUCLEOTIDE SEQUENCE [LARGE SCALE GENOMIC DNA]</scope>
    <source>
        <strain evidence="2 3">BU-1</strain>
    </source>
</reference>
<protein>
    <submittedName>
        <fullName evidence="2">Anti-sigma factor</fullName>
    </submittedName>
</protein>
<keyword evidence="3" id="KW-1185">Reference proteome</keyword>
<evidence type="ECO:0000313" key="3">
    <source>
        <dbReference type="Proteomes" id="UP000787635"/>
    </source>
</evidence>
<evidence type="ECO:0000256" key="1">
    <source>
        <dbReference type="SAM" id="Phobius"/>
    </source>
</evidence>
<keyword evidence="1" id="KW-0812">Transmembrane</keyword>